<organism evidence="2 3">
    <name type="scientific">Devosia salina</name>
    <dbReference type="NCBI Taxonomy" id="2860336"/>
    <lineage>
        <taxon>Bacteria</taxon>
        <taxon>Pseudomonadati</taxon>
        <taxon>Pseudomonadota</taxon>
        <taxon>Alphaproteobacteria</taxon>
        <taxon>Hyphomicrobiales</taxon>
        <taxon>Devosiaceae</taxon>
        <taxon>Devosia</taxon>
    </lineage>
</organism>
<dbReference type="RefSeq" id="WP_220305342.1">
    <property type="nucleotide sequence ID" value="NZ_CP080590.1"/>
</dbReference>
<keyword evidence="3" id="KW-1185">Reference proteome</keyword>
<keyword evidence="1" id="KW-0812">Transmembrane</keyword>
<proteinExistence type="predicted"/>
<sequence length="123" mass="13401">MLVLYWSNMALRLVLELAALLAVGWWGFTTTSNWLLRIALGLLLPVAMAAAWGVFRMANDGGAPVVEIGGQLRLLLEAIYFAIAVAALLGLGRQDLAVGFVLVLLVHYGLDYPRTFAMLTGRR</sequence>
<dbReference type="InterPro" id="IPR021214">
    <property type="entry name" value="DUF2568"/>
</dbReference>
<evidence type="ECO:0000313" key="2">
    <source>
        <dbReference type="EMBL" id="QYO76878.1"/>
    </source>
</evidence>
<feature type="transmembrane region" description="Helical" evidence="1">
    <location>
        <begin position="9"/>
        <end position="28"/>
    </location>
</feature>
<evidence type="ECO:0000313" key="3">
    <source>
        <dbReference type="Proteomes" id="UP000825799"/>
    </source>
</evidence>
<accession>A0ABX8WEP2</accession>
<keyword evidence="1" id="KW-1133">Transmembrane helix</keyword>
<dbReference type="EMBL" id="CP080590">
    <property type="protein sequence ID" value="QYO76878.1"/>
    <property type="molecule type" value="Genomic_DNA"/>
</dbReference>
<name>A0ABX8WEP2_9HYPH</name>
<keyword evidence="1" id="KW-0472">Membrane</keyword>
<feature type="transmembrane region" description="Helical" evidence="1">
    <location>
        <begin position="34"/>
        <end position="54"/>
    </location>
</feature>
<evidence type="ECO:0000256" key="1">
    <source>
        <dbReference type="SAM" id="Phobius"/>
    </source>
</evidence>
<dbReference type="Proteomes" id="UP000825799">
    <property type="component" value="Chromosome"/>
</dbReference>
<dbReference type="Pfam" id="PF10823">
    <property type="entry name" value="DUF2568"/>
    <property type="match status" value="1"/>
</dbReference>
<gene>
    <name evidence="2" type="ORF">K1X15_20305</name>
</gene>
<reference evidence="2 3" key="1">
    <citation type="submission" date="2021-08" db="EMBL/GenBank/DDBJ databases">
        <title>Devosia salina sp. nov., isolated from the South China Sea sediment.</title>
        <authorList>
            <person name="Zhou Z."/>
        </authorList>
    </citation>
    <scope>NUCLEOTIDE SEQUENCE [LARGE SCALE GENOMIC DNA]</scope>
    <source>
        <strain evidence="2 3">SCS-3</strain>
    </source>
</reference>
<feature type="transmembrane region" description="Helical" evidence="1">
    <location>
        <begin position="74"/>
        <end position="91"/>
    </location>
</feature>
<protein>
    <submittedName>
        <fullName evidence="2">YrdB family protein</fullName>
    </submittedName>
</protein>